<feature type="transmembrane region" description="Helical" evidence="1">
    <location>
        <begin position="72"/>
        <end position="94"/>
    </location>
</feature>
<keyword evidence="1" id="KW-1133">Transmembrane helix</keyword>
<evidence type="ECO:0000313" key="3">
    <source>
        <dbReference type="WBParaSite" id="PgR001X_g063_t01"/>
    </source>
</evidence>
<keyword evidence="2" id="KW-1185">Reference proteome</keyword>
<feature type="transmembrane region" description="Helical" evidence="1">
    <location>
        <begin position="6"/>
        <end position="30"/>
    </location>
</feature>
<keyword evidence="1" id="KW-0472">Membrane</keyword>
<evidence type="ECO:0000313" key="2">
    <source>
        <dbReference type="Proteomes" id="UP000887569"/>
    </source>
</evidence>
<reference evidence="3" key="1">
    <citation type="submission" date="2022-11" db="UniProtKB">
        <authorList>
            <consortium name="WormBaseParasite"/>
        </authorList>
    </citation>
    <scope>IDENTIFICATION</scope>
</reference>
<proteinExistence type="predicted"/>
<accession>A0A915A4P6</accession>
<dbReference type="WBParaSite" id="PgR001X_g063_t01">
    <property type="protein sequence ID" value="PgR001X_g063_t01"/>
    <property type="gene ID" value="PgR001X_g063"/>
</dbReference>
<evidence type="ECO:0000256" key="1">
    <source>
        <dbReference type="SAM" id="Phobius"/>
    </source>
</evidence>
<sequence length="109" mass="12269">CAFALISLPSLALLDMVAMYGFIVVLCEIYTPSSTFVEFSSCIVNFSPFSWGGVVCRHLMRVWMSRFGSARLFSILFYSHSLSLSLAFSATTICSESHNKRRKRICFCV</sequence>
<dbReference type="AlphaFoldDB" id="A0A915A4P6"/>
<organism evidence="2 3">
    <name type="scientific">Parascaris univalens</name>
    <name type="common">Nematode worm</name>
    <dbReference type="NCBI Taxonomy" id="6257"/>
    <lineage>
        <taxon>Eukaryota</taxon>
        <taxon>Metazoa</taxon>
        <taxon>Ecdysozoa</taxon>
        <taxon>Nematoda</taxon>
        <taxon>Chromadorea</taxon>
        <taxon>Rhabditida</taxon>
        <taxon>Spirurina</taxon>
        <taxon>Ascaridomorpha</taxon>
        <taxon>Ascaridoidea</taxon>
        <taxon>Ascarididae</taxon>
        <taxon>Parascaris</taxon>
    </lineage>
</organism>
<name>A0A915A4P6_PARUN</name>
<dbReference type="Proteomes" id="UP000887569">
    <property type="component" value="Unplaced"/>
</dbReference>
<keyword evidence="1" id="KW-0812">Transmembrane</keyword>
<protein>
    <submittedName>
        <fullName evidence="3">Secreted protein</fullName>
    </submittedName>
</protein>